<dbReference type="PANTHER" id="PTHR43328:SF1">
    <property type="entry name" value="N-ACETYLTRANSFERASE DOMAIN-CONTAINING PROTEIN"/>
    <property type="match status" value="1"/>
</dbReference>
<evidence type="ECO:0000313" key="3">
    <source>
        <dbReference type="Proteomes" id="UP001247307"/>
    </source>
</evidence>
<sequence>MTFSLHLRPVEAPDLDAFFEHQKDQDANHMAAFGAKNPHDRGVFDLHWQGILDDESISARTIDVDGTVAGHVLRYTENDGLELSYWLGREFWGRGITTEAVGQFLKEFPERPLRARAVADNEASIRILTGHGFVETDETRSFSTSRGEVVREVILELN</sequence>
<dbReference type="PANTHER" id="PTHR43328">
    <property type="entry name" value="ACETYLTRANSFERASE-RELATED"/>
    <property type="match status" value="1"/>
</dbReference>
<evidence type="ECO:0000259" key="1">
    <source>
        <dbReference type="PROSITE" id="PS51186"/>
    </source>
</evidence>
<dbReference type="Pfam" id="PF13302">
    <property type="entry name" value="Acetyltransf_3"/>
    <property type="match status" value="1"/>
</dbReference>
<keyword evidence="3" id="KW-1185">Reference proteome</keyword>
<protein>
    <submittedName>
        <fullName evidence="2">RimJ/RimL family protein N-acetyltransferase</fullName>
    </submittedName>
</protein>
<gene>
    <name evidence="2" type="ORF">J2S35_001580</name>
</gene>
<dbReference type="PROSITE" id="PS51186">
    <property type="entry name" value="GNAT"/>
    <property type="match status" value="1"/>
</dbReference>
<dbReference type="InterPro" id="IPR000182">
    <property type="entry name" value="GNAT_dom"/>
</dbReference>
<dbReference type="EMBL" id="JAVDUI010000001">
    <property type="protein sequence ID" value="MDR6892640.1"/>
    <property type="molecule type" value="Genomic_DNA"/>
</dbReference>
<reference evidence="2" key="1">
    <citation type="submission" date="2023-07" db="EMBL/GenBank/DDBJ databases">
        <title>Sequencing the genomes of 1000 actinobacteria strains.</title>
        <authorList>
            <person name="Klenk H.-P."/>
        </authorList>
    </citation>
    <scope>NUCLEOTIDE SEQUENCE</scope>
    <source>
        <strain evidence="2">DSM 13988</strain>
    </source>
</reference>
<feature type="domain" description="N-acetyltransferase" evidence="1">
    <location>
        <begin position="5"/>
        <end position="158"/>
    </location>
</feature>
<dbReference type="SUPFAM" id="SSF55729">
    <property type="entry name" value="Acyl-CoA N-acyltransferases (Nat)"/>
    <property type="match status" value="1"/>
</dbReference>
<accession>A0AAE3YI55</accession>
<proteinExistence type="predicted"/>
<name>A0AAE3YI55_9MICC</name>
<evidence type="ECO:0000313" key="2">
    <source>
        <dbReference type="EMBL" id="MDR6892640.1"/>
    </source>
</evidence>
<comment type="caution">
    <text evidence="2">The sequence shown here is derived from an EMBL/GenBank/DDBJ whole genome shotgun (WGS) entry which is preliminary data.</text>
</comment>
<dbReference type="GO" id="GO:0016747">
    <property type="term" value="F:acyltransferase activity, transferring groups other than amino-acyl groups"/>
    <property type="evidence" value="ECO:0007669"/>
    <property type="project" value="InterPro"/>
</dbReference>
<dbReference type="InterPro" id="IPR016181">
    <property type="entry name" value="Acyl_CoA_acyltransferase"/>
</dbReference>
<dbReference type="AlphaFoldDB" id="A0AAE3YI55"/>
<dbReference type="Gene3D" id="3.40.630.30">
    <property type="match status" value="1"/>
</dbReference>
<dbReference type="RefSeq" id="WP_309851965.1">
    <property type="nucleotide sequence ID" value="NZ_BAAAIU010000020.1"/>
</dbReference>
<organism evidence="2 3">
    <name type="scientific">Falsarthrobacter nasiphocae</name>
    <dbReference type="NCBI Taxonomy" id="189863"/>
    <lineage>
        <taxon>Bacteria</taxon>
        <taxon>Bacillati</taxon>
        <taxon>Actinomycetota</taxon>
        <taxon>Actinomycetes</taxon>
        <taxon>Micrococcales</taxon>
        <taxon>Micrococcaceae</taxon>
        <taxon>Falsarthrobacter</taxon>
    </lineage>
</organism>
<dbReference type="Proteomes" id="UP001247307">
    <property type="component" value="Unassembled WGS sequence"/>
</dbReference>